<dbReference type="InterPro" id="IPR007741">
    <property type="entry name" value="Ribosomal_mL43/mS25/NADH_DH"/>
</dbReference>
<evidence type="ECO:0000256" key="2">
    <source>
        <dbReference type="ARBA" id="ARBA00006073"/>
    </source>
</evidence>
<evidence type="ECO:0000259" key="8">
    <source>
        <dbReference type="SMART" id="SM00916"/>
    </source>
</evidence>
<evidence type="ECO:0000256" key="4">
    <source>
        <dbReference type="ARBA" id="ARBA00023128"/>
    </source>
</evidence>
<evidence type="ECO:0000313" key="9">
    <source>
        <dbReference type="EMBL" id="GAV48446.1"/>
    </source>
</evidence>
<sequence>MLKKNNHTKEKSTTKTLRAASRLKDTMVVRAIKQTSIARNGVGAYVFPCKKITLQYCNWGGSSQGMRDFLVSKRLGKLSQDLPQIQFEISRKSGHPLLRAQYTNGREKVVCVRNLNVDNVENKLKLLKDSSGDILHRRSKNHNVESLNNSVRGVWSPFHSPQNYKV</sequence>
<reference evidence="9 10" key="1">
    <citation type="submission" date="2016-08" db="EMBL/GenBank/DDBJ databases">
        <title>Draft genome sequence of allopolyploid Zygosaccharomyces rouxii.</title>
        <authorList>
            <person name="Watanabe J."/>
            <person name="Uehara K."/>
            <person name="Mogi Y."/>
            <person name="Tsukioka Y."/>
        </authorList>
    </citation>
    <scope>NUCLEOTIDE SEQUENCE [LARGE SCALE GENOMIC DNA]</scope>
    <source>
        <strain evidence="9 10">NBRC 110957</strain>
    </source>
</reference>
<dbReference type="Proteomes" id="UP000187013">
    <property type="component" value="Unassembled WGS sequence"/>
</dbReference>
<dbReference type="Pfam" id="PF05047">
    <property type="entry name" value="L51_S25_CI-B8"/>
    <property type="match status" value="1"/>
</dbReference>
<dbReference type="InterPro" id="IPR039927">
    <property type="entry name" value="Ribosomal_mL43"/>
</dbReference>
<evidence type="ECO:0000256" key="5">
    <source>
        <dbReference type="ARBA" id="ARBA00023274"/>
    </source>
</evidence>
<dbReference type="InterPro" id="IPR036249">
    <property type="entry name" value="Thioredoxin-like_sf"/>
</dbReference>
<keyword evidence="4" id="KW-0496">Mitochondrion</keyword>
<keyword evidence="3" id="KW-0689">Ribosomal protein</keyword>
<dbReference type="SMART" id="SM00916">
    <property type="entry name" value="L51_S25_CI-B8"/>
    <property type="match status" value="1"/>
</dbReference>
<evidence type="ECO:0000256" key="7">
    <source>
        <dbReference type="ARBA" id="ARBA00075061"/>
    </source>
</evidence>
<dbReference type="PANTHER" id="PTHR21396">
    <property type="entry name" value="39S RIBOSOMAL PROTEIN L43"/>
    <property type="match status" value="1"/>
</dbReference>
<dbReference type="SUPFAM" id="SSF52833">
    <property type="entry name" value="Thioredoxin-like"/>
    <property type="match status" value="1"/>
</dbReference>
<dbReference type="eggNOG" id="KOG3445">
    <property type="taxonomic scope" value="Eukaryota"/>
</dbReference>
<dbReference type="GO" id="GO:0003735">
    <property type="term" value="F:structural constituent of ribosome"/>
    <property type="evidence" value="ECO:0007669"/>
    <property type="project" value="EnsemblFungi"/>
</dbReference>
<dbReference type="AlphaFoldDB" id="A0A1Q2ZYB4"/>
<evidence type="ECO:0000313" key="10">
    <source>
        <dbReference type="Proteomes" id="UP000187013"/>
    </source>
</evidence>
<dbReference type="EMBL" id="BDGX01000009">
    <property type="protein sequence ID" value="GAV48446.1"/>
    <property type="molecule type" value="Genomic_DNA"/>
</dbReference>
<dbReference type="Gene3D" id="3.40.30.10">
    <property type="entry name" value="Glutaredoxin"/>
    <property type="match status" value="1"/>
</dbReference>
<dbReference type="FunFam" id="3.40.30.10:FF:000173">
    <property type="entry name" value="Mitochondrial 54S ribosomal protein"/>
    <property type="match status" value="1"/>
</dbReference>
<evidence type="ECO:0000256" key="1">
    <source>
        <dbReference type="ARBA" id="ARBA00004173"/>
    </source>
</evidence>
<dbReference type="PANTHER" id="PTHR21396:SF2">
    <property type="entry name" value="LARGE RIBOSOMAL SUBUNIT PROTEIN ML43"/>
    <property type="match status" value="1"/>
</dbReference>
<comment type="subcellular location">
    <subcellularLocation>
        <location evidence="1">Mitochondrion</location>
    </subcellularLocation>
</comment>
<feature type="domain" description="Ribosomal protein/NADH dehydrogenase" evidence="8">
    <location>
        <begin position="58"/>
        <end position="131"/>
    </location>
</feature>
<gene>
    <name evidence="9" type="ORF">ZYGR_0I07430</name>
</gene>
<comment type="caution">
    <text evidence="9">The sequence shown here is derived from an EMBL/GenBank/DDBJ whole genome shotgun (WGS) entry which is preliminary data.</text>
</comment>
<dbReference type="GO" id="GO:0005762">
    <property type="term" value="C:mitochondrial large ribosomal subunit"/>
    <property type="evidence" value="ECO:0007669"/>
    <property type="project" value="EnsemblFungi"/>
</dbReference>
<name>A0A1Q2ZYB4_ZYGRO</name>
<protein>
    <recommendedName>
        <fullName evidence="6">Large ribosomal subunit protein mL43</fullName>
    </recommendedName>
    <alternativeName>
        <fullName evidence="7">54S ribosomal protein L51, mitochondrial</fullName>
    </alternativeName>
</protein>
<dbReference type="GO" id="GO:0032543">
    <property type="term" value="P:mitochondrial translation"/>
    <property type="evidence" value="ECO:0007669"/>
    <property type="project" value="InterPro"/>
</dbReference>
<dbReference type="GO" id="GO:0045454">
    <property type="term" value="P:cell redox homeostasis"/>
    <property type="evidence" value="ECO:0007669"/>
    <property type="project" value="EnsemblFungi"/>
</dbReference>
<evidence type="ECO:0000256" key="3">
    <source>
        <dbReference type="ARBA" id="ARBA00022980"/>
    </source>
</evidence>
<evidence type="ECO:0000256" key="6">
    <source>
        <dbReference type="ARBA" id="ARBA00035188"/>
    </source>
</evidence>
<comment type="similarity">
    <text evidence="2">Belongs to the mitochondrion-specific ribosomal protein mL43 family.</text>
</comment>
<dbReference type="OMA" id="ISKWIDL"/>
<keyword evidence="5" id="KW-0687">Ribonucleoprotein</keyword>
<proteinExistence type="inferred from homology"/>
<dbReference type="OrthoDB" id="88at2759"/>
<accession>A0A1Q2ZYB4</accession>
<organism evidence="9 10">
    <name type="scientific">Zygosaccharomyces rouxii</name>
    <dbReference type="NCBI Taxonomy" id="4956"/>
    <lineage>
        <taxon>Eukaryota</taxon>
        <taxon>Fungi</taxon>
        <taxon>Dikarya</taxon>
        <taxon>Ascomycota</taxon>
        <taxon>Saccharomycotina</taxon>
        <taxon>Saccharomycetes</taxon>
        <taxon>Saccharomycetales</taxon>
        <taxon>Saccharomycetaceae</taxon>
        <taxon>Zygosaccharomyces</taxon>
    </lineage>
</organism>